<evidence type="ECO:0000256" key="1">
    <source>
        <dbReference type="SAM" id="MobiDB-lite"/>
    </source>
</evidence>
<feature type="compositionally biased region" description="Basic and acidic residues" evidence="1">
    <location>
        <begin position="190"/>
        <end position="203"/>
    </location>
</feature>
<reference evidence="2 3" key="1">
    <citation type="journal article" date="2015" name="Antonie Van Leeuwenhoek">
        <title>Prauserella endophytica sp. nov., an endophytic actinobacterium isolated from Tamarix taklamakanensis.</title>
        <authorList>
            <person name="Liu J.M."/>
            <person name="Habden X."/>
            <person name="Guo L."/>
            <person name="Tuo L."/>
            <person name="Jiang Z.K."/>
            <person name="Liu S.W."/>
            <person name="Liu X.F."/>
            <person name="Chen L."/>
            <person name="Li R.F."/>
            <person name="Zhang Y.Q."/>
            <person name="Sun C.H."/>
        </authorList>
    </citation>
    <scope>NUCLEOTIDE SEQUENCE [LARGE SCALE GENOMIC DNA]</scope>
    <source>
        <strain evidence="2 3">CGMCC 4.7182</strain>
    </source>
</reference>
<proteinExistence type="predicted"/>
<comment type="caution">
    <text evidence="2">The sequence shown here is derived from an EMBL/GenBank/DDBJ whole genome shotgun (WGS) entry which is preliminary data.</text>
</comment>
<feature type="compositionally biased region" description="Basic and acidic residues" evidence="1">
    <location>
        <begin position="59"/>
        <end position="93"/>
    </location>
</feature>
<accession>A0ABY2RVP2</accession>
<protein>
    <submittedName>
        <fullName evidence="2">Uncharacterized protein</fullName>
    </submittedName>
</protein>
<sequence length="384" mass="41878">MDPLLFALLVGWFIARGTVEDTAYALRGKTSPRQQYRQKYGPTAGSKIARAAADRIADRIAQGPKDKPPPRTKPKRESRFRQWARDVGEDAKRSARQGVNDFSAWRERRRTANDAGQAGDRTEPPGGVHGDHDTRRRWWQWHQPPPPQPETDPEPEHGPVYATAEREGPTMLTAGTGGDIPDVPPGVEDTPTRRGDGQPETDADRRFFDAREGGYTGWIDQDGHQVLDLDAWMAEQKRAHSSEVMDAELVEPSHNIGYLDPPSAHSCATDVRGSTQATATPIEEGTPQMSAPAEHGLAAYQNYAQELQTACDNAVTSIEATVASMEADEFSGTAVDGFRQAAEQFEAAKAAVAESIAALEQSNTVKDAYLAAQHTGSREAVLAE</sequence>
<feature type="region of interest" description="Disordered" evidence="1">
    <location>
        <begin position="59"/>
        <end position="203"/>
    </location>
</feature>
<organism evidence="2 3">
    <name type="scientific">Prauserella endophytica</name>
    <dbReference type="NCBI Taxonomy" id="1592324"/>
    <lineage>
        <taxon>Bacteria</taxon>
        <taxon>Bacillati</taxon>
        <taxon>Actinomycetota</taxon>
        <taxon>Actinomycetes</taxon>
        <taxon>Pseudonocardiales</taxon>
        <taxon>Pseudonocardiaceae</taxon>
        <taxon>Prauserella</taxon>
        <taxon>Prauserella coralliicola group</taxon>
    </lineage>
</organism>
<dbReference type="EMBL" id="SWMS01000030">
    <property type="protein sequence ID" value="TKG61559.1"/>
    <property type="molecule type" value="Genomic_DNA"/>
</dbReference>
<evidence type="ECO:0000313" key="3">
    <source>
        <dbReference type="Proteomes" id="UP000309992"/>
    </source>
</evidence>
<dbReference type="Proteomes" id="UP000309992">
    <property type="component" value="Unassembled WGS sequence"/>
</dbReference>
<dbReference type="RefSeq" id="WP_137097035.1">
    <property type="nucleotide sequence ID" value="NZ_SWMS01000030.1"/>
</dbReference>
<keyword evidence="3" id="KW-1185">Reference proteome</keyword>
<evidence type="ECO:0000313" key="2">
    <source>
        <dbReference type="EMBL" id="TKG61559.1"/>
    </source>
</evidence>
<gene>
    <name evidence="2" type="ORF">FCN18_33515</name>
</gene>
<name>A0ABY2RVP2_9PSEU</name>